<evidence type="ECO:0000256" key="3">
    <source>
        <dbReference type="SAM" id="Phobius"/>
    </source>
</evidence>
<dbReference type="InterPro" id="IPR001507">
    <property type="entry name" value="ZP_dom"/>
</dbReference>
<keyword evidence="3" id="KW-0472">Membrane</keyword>
<dbReference type="InterPro" id="IPR055356">
    <property type="entry name" value="ZP-N"/>
</dbReference>
<evidence type="ECO:0000256" key="1">
    <source>
        <dbReference type="ARBA" id="ARBA00022729"/>
    </source>
</evidence>
<dbReference type="PANTHER" id="PTHR14002">
    <property type="entry name" value="ENDOGLIN/TGF-BETA RECEPTOR TYPE III"/>
    <property type="match status" value="1"/>
</dbReference>
<dbReference type="AlphaFoldDB" id="A0A7M7N9D2"/>
<dbReference type="InterPro" id="IPR055355">
    <property type="entry name" value="ZP-C"/>
</dbReference>
<keyword evidence="1" id="KW-0732">Signal</keyword>
<reference evidence="5" key="2">
    <citation type="submission" date="2021-01" db="UniProtKB">
        <authorList>
            <consortium name="EnsemblMetazoa"/>
        </authorList>
    </citation>
    <scope>IDENTIFICATION</scope>
</reference>
<dbReference type="OrthoDB" id="10063988at2759"/>
<keyword evidence="2" id="KW-1015">Disulfide bond</keyword>
<organism evidence="5 6">
    <name type="scientific">Strongylocentrotus purpuratus</name>
    <name type="common">Purple sea urchin</name>
    <dbReference type="NCBI Taxonomy" id="7668"/>
    <lineage>
        <taxon>Eukaryota</taxon>
        <taxon>Metazoa</taxon>
        <taxon>Echinodermata</taxon>
        <taxon>Eleutherozoa</taxon>
        <taxon>Echinozoa</taxon>
        <taxon>Echinoidea</taxon>
        <taxon>Euechinoidea</taxon>
        <taxon>Echinacea</taxon>
        <taxon>Camarodonta</taxon>
        <taxon>Echinidea</taxon>
        <taxon>Strongylocentrotidae</taxon>
        <taxon>Strongylocentrotus</taxon>
    </lineage>
</organism>
<dbReference type="SMART" id="SM00241">
    <property type="entry name" value="ZP"/>
    <property type="match status" value="1"/>
</dbReference>
<evidence type="ECO:0000259" key="4">
    <source>
        <dbReference type="PROSITE" id="PS51034"/>
    </source>
</evidence>
<dbReference type="PROSITE" id="PS51034">
    <property type="entry name" value="ZP_2"/>
    <property type="match status" value="1"/>
</dbReference>
<proteinExistence type="predicted"/>
<dbReference type="InParanoid" id="A0A7M7N9D2"/>
<dbReference type="Pfam" id="PF23344">
    <property type="entry name" value="ZP-N"/>
    <property type="match status" value="1"/>
</dbReference>
<dbReference type="Pfam" id="PF00100">
    <property type="entry name" value="Zona_pellucida"/>
    <property type="match status" value="1"/>
</dbReference>
<dbReference type="Gene3D" id="2.60.40.4100">
    <property type="entry name" value="Zona pellucida, ZP-C domain"/>
    <property type="match status" value="1"/>
</dbReference>
<dbReference type="InterPro" id="IPR042235">
    <property type="entry name" value="ZP-C_dom"/>
</dbReference>
<dbReference type="Proteomes" id="UP000007110">
    <property type="component" value="Unassembled WGS sequence"/>
</dbReference>
<dbReference type="KEGG" id="spu:100890038"/>
<dbReference type="Gene3D" id="2.60.40.3210">
    <property type="entry name" value="Zona pellucida, ZP-N domain"/>
    <property type="match status" value="1"/>
</dbReference>
<dbReference type="RefSeq" id="XP_030832944.1">
    <property type="nucleotide sequence ID" value="XM_030977084.1"/>
</dbReference>
<protein>
    <recommendedName>
        <fullName evidence="4">ZP domain-containing protein</fullName>
    </recommendedName>
</protein>
<evidence type="ECO:0000313" key="6">
    <source>
        <dbReference type="Proteomes" id="UP000007110"/>
    </source>
</evidence>
<reference evidence="6" key="1">
    <citation type="submission" date="2015-02" db="EMBL/GenBank/DDBJ databases">
        <title>Genome sequencing for Strongylocentrotus purpuratus.</title>
        <authorList>
            <person name="Murali S."/>
            <person name="Liu Y."/>
            <person name="Vee V."/>
            <person name="English A."/>
            <person name="Wang M."/>
            <person name="Skinner E."/>
            <person name="Han Y."/>
            <person name="Muzny D.M."/>
            <person name="Worley K.C."/>
            <person name="Gibbs R.A."/>
        </authorList>
    </citation>
    <scope>NUCLEOTIDE SEQUENCE</scope>
</reference>
<keyword evidence="6" id="KW-1185">Reference proteome</keyword>
<feature type="domain" description="ZP" evidence="4">
    <location>
        <begin position="66"/>
        <end position="322"/>
    </location>
</feature>
<name>A0A7M7N9D2_STRPU</name>
<evidence type="ECO:0000256" key="2">
    <source>
        <dbReference type="ARBA" id="ARBA00023157"/>
    </source>
</evidence>
<dbReference type="FunCoup" id="A0A7M7N9D2">
    <property type="interactions" value="15"/>
</dbReference>
<dbReference type="EnsemblMetazoa" id="XM_030977084">
    <property type="protein sequence ID" value="XP_030832944"/>
    <property type="gene ID" value="LOC100890038"/>
</dbReference>
<keyword evidence="3" id="KW-1133">Transmembrane helix</keyword>
<keyword evidence="3" id="KW-0812">Transmembrane</keyword>
<feature type="transmembrane region" description="Helical" evidence="3">
    <location>
        <begin position="383"/>
        <end position="405"/>
    </location>
</feature>
<evidence type="ECO:0000313" key="5">
    <source>
        <dbReference type="EnsemblMetazoa" id="XP_030832944"/>
    </source>
</evidence>
<dbReference type="GeneID" id="100890038"/>
<sequence length="432" mass="47626">MAEHGARRRLGSSRLRRWGLGARTVVSTTDAPATTPVAATQPTPLITDAPTAPLVTQLSTEGIILICNATHMIVQIPKGLLTGGMSGEDVRFENDNSSDCIGEDKGGDTPGDEFIELATKLTECETEMKEGNDTETYTNGVINRYVDDNGISRQYVVDIPLTCTYNRSHRAESIIYQLTDYTIDKTLVEEGAYTFSFDIYTDNTYTDVDDTYPISIGLNKNLFFAAYVDSLDGTLDLSIRSCRATPDSKYDSPTKFEFIEDGCSIDDDNTKITTLEDHRIGVEMKTIRFIDDEDDWVYIHCNLLVCDDEDDNSICNNDCALGSSEIMGRKRRDVSSKLKTKRFTRGPLRVVRSAQRQGSVLRMDASENGAATQQEFTNAFNPWIVAIAALATVVMAMAAMMAVVLRKVNKISAAPAGSKEGSARLLDDKEEI</sequence>
<dbReference type="PANTHER" id="PTHR14002:SF43">
    <property type="entry name" value="DELTA-LIKE PROTEIN"/>
    <property type="match status" value="1"/>
</dbReference>
<accession>A0A7M7N9D2</accession>